<accession>A0AAN8ED46</accession>
<evidence type="ECO:0000313" key="1">
    <source>
        <dbReference type="EMBL" id="KAK5936212.1"/>
    </source>
</evidence>
<comment type="caution">
    <text evidence="1">The sequence shown here is derived from an EMBL/GenBank/DDBJ whole genome shotgun (WGS) entry which is preliminary data.</text>
</comment>
<protein>
    <submittedName>
        <fullName evidence="1">Uncharacterized protein</fullName>
    </submittedName>
</protein>
<gene>
    <name evidence="1" type="ORF">CgunFtcFv8_027660</name>
</gene>
<reference evidence="1 2" key="1">
    <citation type="journal article" date="2023" name="Mol. Biol. Evol.">
        <title>Genomics of Secondarily Temperate Adaptation in the Only Non-Antarctic Icefish.</title>
        <authorList>
            <person name="Rivera-Colon A.G."/>
            <person name="Rayamajhi N."/>
            <person name="Minhas B.F."/>
            <person name="Madrigal G."/>
            <person name="Bilyk K.T."/>
            <person name="Yoon V."/>
            <person name="Hune M."/>
            <person name="Gregory S."/>
            <person name="Cheng C.H.C."/>
            <person name="Catchen J.M."/>
        </authorList>
    </citation>
    <scope>NUCLEOTIDE SEQUENCE [LARGE SCALE GENOMIC DNA]</scope>
    <source>
        <tissue evidence="1">White muscle</tissue>
    </source>
</reference>
<organism evidence="1 2">
    <name type="scientific">Champsocephalus gunnari</name>
    <name type="common">Mackerel icefish</name>
    <dbReference type="NCBI Taxonomy" id="52237"/>
    <lineage>
        <taxon>Eukaryota</taxon>
        <taxon>Metazoa</taxon>
        <taxon>Chordata</taxon>
        <taxon>Craniata</taxon>
        <taxon>Vertebrata</taxon>
        <taxon>Euteleostomi</taxon>
        <taxon>Actinopterygii</taxon>
        <taxon>Neopterygii</taxon>
        <taxon>Teleostei</taxon>
        <taxon>Neoteleostei</taxon>
        <taxon>Acanthomorphata</taxon>
        <taxon>Eupercaria</taxon>
        <taxon>Perciformes</taxon>
        <taxon>Notothenioidei</taxon>
        <taxon>Channichthyidae</taxon>
        <taxon>Champsocephalus</taxon>
    </lineage>
</organism>
<dbReference type="Proteomes" id="UP001331515">
    <property type="component" value="Unassembled WGS sequence"/>
</dbReference>
<dbReference type="EMBL" id="JAURVH010000242">
    <property type="protein sequence ID" value="KAK5936212.1"/>
    <property type="molecule type" value="Genomic_DNA"/>
</dbReference>
<name>A0AAN8ED46_CHAGU</name>
<dbReference type="AlphaFoldDB" id="A0AAN8ED46"/>
<sequence length="69" mass="8181">MDSQTLHSHLRLRDILVRRESELRYMYSKERQHLDGLNNLHDSPHFSLSSLYKNITVDLDPELAPISDY</sequence>
<keyword evidence="2" id="KW-1185">Reference proteome</keyword>
<evidence type="ECO:0000313" key="2">
    <source>
        <dbReference type="Proteomes" id="UP001331515"/>
    </source>
</evidence>
<proteinExistence type="predicted"/>